<evidence type="ECO:0000256" key="1">
    <source>
        <dbReference type="ARBA" id="ARBA00038376"/>
    </source>
</evidence>
<comment type="similarity">
    <text evidence="1">Belongs to the avfA family.</text>
</comment>
<gene>
    <name evidence="3" type="ORF">BD310DRAFT_963779</name>
</gene>
<reference evidence="3 4" key="1">
    <citation type="submission" date="2019-01" db="EMBL/GenBank/DDBJ databases">
        <title>Draft genome sequences of three monokaryotic isolates of the white-rot basidiomycete fungus Dichomitus squalens.</title>
        <authorList>
            <consortium name="DOE Joint Genome Institute"/>
            <person name="Lopez S.C."/>
            <person name="Andreopoulos B."/>
            <person name="Pangilinan J."/>
            <person name="Lipzen A."/>
            <person name="Riley R."/>
            <person name="Ahrendt S."/>
            <person name="Ng V."/>
            <person name="Barry K."/>
            <person name="Daum C."/>
            <person name="Grigoriev I.V."/>
            <person name="Hilden K.S."/>
            <person name="Makela M.R."/>
            <person name="de Vries R.P."/>
        </authorList>
    </citation>
    <scope>NUCLEOTIDE SEQUENCE [LARGE SCALE GENOMIC DNA]</scope>
    <source>
        <strain evidence="3 4">CBS 464.89</strain>
    </source>
</reference>
<dbReference type="STRING" id="114155.A0A4Q9QD41"/>
<name>A0A4Q9QD41_9APHY</name>
<dbReference type="EMBL" id="ML145085">
    <property type="protein sequence ID" value="TBU64644.1"/>
    <property type="molecule type" value="Genomic_DNA"/>
</dbReference>
<organism evidence="3 4">
    <name type="scientific">Dichomitus squalens</name>
    <dbReference type="NCBI Taxonomy" id="114155"/>
    <lineage>
        <taxon>Eukaryota</taxon>
        <taxon>Fungi</taxon>
        <taxon>Dikarya</taxon>
        <taxon>Basidiomycota</taxon>
        <taxon>Agaricomycotina</taxon>
        <taxon>Agaricomycetes</taxon>
        <taxon>Polyporales</taxon>
        <taxon>Polyporaceae</taxon>
        <taxon>Dichomitus</taxon>
    </lineage>
</organism>
<dbReference type="InterPro" id="IPR051606">
    <property type="entry name" value="Polyketide_Oxido-like"/>
</dbReference>
<sequence length="230" mass="24748">MHILILGGTGPSGIELIQQALEVNHTVVVYARSPQKLPAHISSSPSVTVVAGDLTDREKLSAAMQGVQAVLSVLGPGPSHPSNTPLAQAYQLIIESMKQQNVKRLIAVGTPSMKDEHDHFSLIMLAMITVVATFVRNAYKDVVAIGQTIRAADPEKLVWTIARVPILNDNEDRSVVAGYVGDGKVGTKLARPALAAFVLRELEENQWTLKAPAISSPYYAKGGYGSWLFL</sequence>
<dbReference type="InterPro" id="IPR016040">
    <property type="entry name" value="NAD(P)-bd_dom"/>
</dbReference>
<dbReference type="PANTHER" id="PTHR43355">
    <property type="entry name" value="FLAVIN REDUCTASE (NADPH)"/>
    <property type="match status" value="1"/>
</dbReference>
<dbReference type="PANTHER" id="PTHR43355:SF2">
    <property type="entry name" value="FLAVIN REDUCTASE (NADPH)"/>
    <property type="match status" value="1"/>
</dbReference>
<feature type="domain" description="NAD(P)-binding" evidence="2">
    <location>
        <begin position="7"/>
        <end position="204"/>
    </location>
</feature>
<keyword evidence="4" id="KW-1185">Reference proteome</keyword>
<evidence type="ECO:0000259" key="2">
    <source>
        <dbReference type="Pfam" id="PF13460"/>
    </source>
</evidence>
<dbReference type="Pfam" id="PF13460">
    <property type="entry name" value="NAD_binding_10"/>
    <property type="match status" value="1"/>
</dbReference>
<evidence type="ECO:0000313" key="4">
    <source>
        <dbReference type="Proteomes" id="UP000292082"/>
    </source>
</evidence>
<accession>A0A4Q9QD41</accession>
<proteinExistence type="inferred from homology"/>
<protein>
    <submittedName>
        <fullName evidence="3">NAD(P)-binding protein</fullName>
    </submittedName>
</protein>
<dbReference type="AlphaFoldDB" id="A0A4Q9QD41"/>
<dbReference type="GO" id="GO:0016646">
    <property type="term" value="F:oxidoreductase activity, acting on the CH-NH group of donors, NAD or NADP as acceptor"/>
    <property type="evidence" value="ECO:0007669"/>
    <property type="project" value="TreeGrafter"/>
</dbReference>
<dbReference type="Gene3D" id="3.40.50.720">
    <property type="entry name" value="NAD(P)-binding Rossmann-like Domain"/>
    <property type="match status" value="1"/>
</dbReference>
<evidence type="ECO:0000313" key="3">
    <source>
        <dbReference type="EMBL" id="TBU64644.1"/>
    </source>
</evidence>
<dbReference type="SUPFAM" id="SSF51735">
    <property type="entry name" value="NAD(P)-binding Rossmann-fold domains"/>
    <property type="match status" value="1"/>
</dbReference>
<dbReference type="InterPro" id="IPR036291">
    <property type="entry name" value="NAD(P)-bd_dom_sf"/>
</dbReference>
<dbReference type="Proteomes" id="UP000292082">
    <property type="component" value="Unassembled WGS sequence"/>
</dbReference>